<dbReference type="RefSeq" id="WP_081880267.1">
    <property type="nucleotide sequence ID" value="NZ_JFZB01000005.1"/>
</dbReference>
<name>A0A086Y3S2_9RHOB</name>
<dbReference type="InterPro" id="IPR036691">
    <property type="entry name" value="Endo/exonu/phosph_ase_sf"/>
</dbReference>
<feature type="domain" description="Endonuclease/exonuclease/phosphatase" evidence="3">
    <location>
        <begin position="48"/>
        <end position="351"/>
    </location>
</feature>
<dbReference type="Gene3D" id="3.60.10.10">
    <property type="entry name" value="Endonuclease/exonuclease/phosphatase"/>
    <property type="match status" value="1"/>
</dbReference>
<accession>A0A086Y3S2</accession>
<evidence type="ECO:0000313" key="4">
    <source>
        <dbReference type="EMBL" id="KFI28922.1"/>
    </source>
</evidence>
<dbReference type="OrthoDB" id="292013at2"/>
<sequence>MRAAARILAIMALPVLPHPARAEALRLATWDIGFHRDGPGLMLRDIEAGKDRQVAAAVAVLVRLHPDIVLLTGIDWDHEGRALDALRARLKSAGLDYGWSYAPRPNTGRASGIDLDGDGRTGGPGDAQGYGTFSGAKGMALLSRLPIEAGRARDYSAFLWADLPDGLIAGAGLSEAARKVQRLSSTGHWLVPVRMTSGEVLSILAFAATPPVFDGPEDRNGRRNHDETAFWLDLLDGRIPGAAPVTQPFAIMGEAALDAEDSEGRPEALQRLLADPRLSDPLPASPGGAEAADATHRGDPGLDTADYGDPPGNLRVDYVLPSSDLAVTGAGVVWPLSGDDLAADVRAASRHRLVWVDIVAP</sequence>
<protein>
    <recommendedName>
        <fullName evidence="3">Endonuclease/exonuclease/phosphatase domain-containing protein</fullName>
    </recommendedName>
</protein>
<keyword evidence="5" id="KW-1185">Reference proteome</keyword>
<dbReference type="InterPro" id="IPR005135">
    <property type="entry name" value="Endo/exonuclease/phosphatase"/>
</dbReference>
<dbReference type="eggNOG" id="COG3568">
    <property type="taxonomic scope" value="Bacteria"/>
</dbReference>
<dbReference type="GO" id="GO:0003824">
    <property type="term" value="F:catalytic activity"/>
    <property type="evidence" value="ECO:0007669"/>
    <property type="project" value="InterPro"/>
</dbReference>
<evidence type="ECO:0000256" key="2">
    <source>
        <dbReference type="SAM" id="SignalP"/>
    </source>
</evidence>
<evidence type="ECO:0000256" key="1">
    <source>
        <dbReference type="SAM" id="MobiDB-lite"/>
    </source>
</evidence>
<evidence type="ECO:0000259" key="3">
    <source>
        <dbReference type="Pfam" id="PF03372"/>
    </source>
</evidence>
<dbReference type="AlphaFoldDB" id="A0A086Y3S2"/>
<evidence type="ECO:0000313" key="5">
    <source>
        <dbReference type="Proteomes" id="UP000028824"/>
    </source>
</evidence>
<feature type="chain" id="PRO_5001817268" description="Endonuclease/exonuclease/phosphatase domain-containing protein" evidence="2">
    <location>
        <begin position="23"/>
        <end position="361"/>
    </location>
</feature>
<dbReference type="SUPFAM" id="SSF56219">
    <property type="entry name" value="DNase I-like"/>
    <property type="match status" value="1"/>
</dbReference>
<dbReference type="EMBL" id="JFZB01000005">
    <property type="protein sequence ID" value="KFI28922.1"/>
    <property type="molecule type" value="Genomic_DNA"/>
</dbReference>
<keyword evidence="2" id="KW-0732">Signal</keyword>
<comment type="caution">
    <text evidence="4">The sequence shown here is derived from an EMBL/GenBank/DDBJ whole genome shotgun (WGS) entry which is preliminary data.</text>
</comment>
<feature type="region of interest" description="Disordered" evidence="1">
    <location>
        <begin position="276"/>
        <end position="309"/>
    </location>
</feature>
<organism evidence="4 5">
    <name type="scientific">Paenirhodobacter enshiensis</name>
    <dbReference type="NCBI Taxonomy" id="1105367"/>
    <lineage>
        <taxon>Bacteria</taxon>
        <taxon>Pseudomonadati</taxon>
        <taxon>Pseudomonadota</taxon>
        <taxon>Alphaproteobacteria</taxon>
        <taxon>Rhodobacterales</taxon>
        <taxon>Rhodobacter group</taxon>
        <taxon>Paenirhodobacter</taxon>
    </lineage>
</organism>
<dbReference type="Proteomes" id="UP000028824">
    <property type="component" value="Unassembled WGS sequence"/>
</dbReference>
<reference evidence="4 5" key="1">
    <citation type="submission" date="2014-03" db="EMBL/GenBank/DDBJ databases">
        <title>Genome of Paenirhodobacter enshiensis DW2-9.</title>
        <authorList>
            <person name="Wang D."/>
            <person name="Wang G."/>
        </authorList>
    </citation>
    <scope>NUCLEOTIDE SEQUENCE [LARGE SCALE GENOMIC DNA]</scope>
    <source>
        <strain evidence="4 5">DW2-9</strain>
    </source>
</reference>
<dbReference type="Pfam" id="PF03372">
    <property type="entry name" value="Exo_endo_phos"/>
    <property type="match status" value="1"/>
</dbReference>
<gene>
    <name evidence="4" type="ORF">CG50_12040</name>
</gene>
<proteinExistence type="predicted"/>
<feature type="signal peptide" evidence="2">
    <location>
        <begin position="1"/>
        <end position="22"/>
    </location>
</feature>
<dbReference type="STRING" id="1105367.CG50_12040"/>